<accession>M2ZZ30</accession>
<feature type="region of interest" description="Disordered" evidence="1">
    <location>
        <begin position="398"/>
        <end position="558"/>
    </location>
</feature>
<dbReference type="GeneID" id="19332947"/>
<proteinExistence type="predicted"/>
<organism evidence="2 3">
    <name type="scientific">Pseudocercospora fijiensis (strain CIRAD86)</name>
    <name type="common">Black leaf streak disease fungus</name>
    <name type="synonym">Mycosphaerella fijiensis</name>
    <dbReference type="NCBI Taxonomy" id="383855"/>
    <lineage>
        <taxon>Eukaryota</taxon>
        <taxon>Fungi</taxon>
        <taxon>Dikarya</taxon>
        <taxon>Ascomycota</taxon>
        <taxon>Pezizomycotina</taxon>
        <taxon>Dothideomycetes</taxon>
        <taxon>Dothideomycetidae</taxon>
        <taxon>Mycosphaerellales</taxon>
        <taxon>Mycosphaerellaceae</taxon>
        <taxon>Pseudocercospora</taxon>
    </lineage>
</organism>
<dbReference type="eggNOG" id="ENOG502T9D1">
    <property type="taxonomic scope" value="Eukaryota"/>
</dbReference>
<protein>
    <submittedName>
        <fullName evidence="2">Uncharacterized protein</fullName>
    </submittedName>
</protein>
<sequence length="571" mass="64049">MMMTLIHKRLTIWIDGSVLFGYMLAFRPRRRAGSPAETLRPSTESKARRNRLCFLRDTNTLQAIDCNMWLALALKLHSILSRANAQLSQFSSLRRQRLLWPCEHIMPSHQRRDVSCSLYLNFGNCTGNFYLSQALPFCPMCKAGHHIKNASYAVHQPRLQMTGPYDDTSSGTRRSTRGDWIRTDSFTLLVAGLAAFISSSRPTLEHLSTEPQHHSRVSYACGHIFNFCLSTCGGTYTYVSRKAREKRASCVGSPLITMKSDAICGPCARTAREKELNDELTALKISLAKPDADGWMMETPEEVLAAESKRGRELYLLYRRFPDGRVKKTARSEKGPGATRPTDKKSILRQEVTAENVVVKHNINPYAFSASWDDWGDDYVRLEDEVAENQAAQEAAGITVSWMPWGGQEKNEHDEYERKELEAARRDAVEDRTKTNEEETDGEAQNTDESGKELENNEATETSLKLTSRSESDSAKEFSSNTQPSDKQSTPSTPCPDVASAFPPTPFPDAVRAKENTRLFAPPKHGHATFQTKASLSSSSNAPRSPERQALQESLPWHGYRSLGQQLMVSL</sequence>
<evidence type="ECO:0000313" key="2">
    <source>
        <dbReference type="EMBL" id="EME84184.1"/>
    </source>
</evidence>
<name>M2ZZ30_PSEFD</name>
<dbReference type="RefSeq" id="XP_007924808.1">
    <property type="nucleotide sequence ID" value="XM_007926617.1"/>
</dbReference>
<feature type="compositionally biased region" description="Polar residues" evidence="1">
    <location>
        <begin position="457"/>
        <end position="467"/>
    </location>
</feature>
<evidence type="ECO:0000313" key="3">
    <source>
        <dbReference type="Proteomes" id="UP000016932"/>
    </source>
</evidence>
<keyword evidence="3" id="KW-1185">Reference proteome</keyword>
<feature type="compositionally biased region" description="Polar residues" evidence="1">
    <location>
        <begin position="477"/>
        <end position="492"/>
    </location>
</feature>
<dbReference type="Proteomes" id="UP000016932">
    <property type="component" value="Unassembled WGS sequence"/>
</dbReference>
<dbReference type="KEGG" id="pfj:MYCFIDRAFT_173220"/>
<reference evidence="2 3" key="1">
    <citation type="journal article" date="2012" name="PLoS Pathog.">
        <title>Diverse lifestyles and strategies of plant pathogenesis encoded in the genomes of eighteen Dothideomycetes fungi.</title>
        <authorList>
            <person name="Ohm R.A."/>
            <person name="Feau N."/>
            <person name="Henrissat B."/>
            <person name="Schoch C.L."/>
            <person name="Horwitz B.A."/>
            <person name="Barry K.W."/>
            <person name="Condon B.J."/>
            <person name="Copeland A.C."/>
            <person name="Dhillon B."/>
            <person name="Glaser F."/>
            <person name="Hesse C.N."/>
            <person name="Kosti I."/>
            <person name="LaButti K."/>
            <person name="Lindquist E.A."/>
            <person name="Lucas S."/>
            <person name="Salamov A.A."/>
            <person name="Bradshaw R.E."/>
            <person name="Ciuffetti L."/>
            <person name="Hamelin R.C."/>
            <person name="Kema G.H.J."/>
            <person name="Lawrence C."/>
            <person name="Scott J.A."/>
            <person name="Spatafora J.W."/>
            <person name="Turgeon B.G."/>
            <person name="de Wit P.J.G.M."/>
            <person name="Zhong S."/>
            <person name="Goodwin S.B."/>
            <person name="Grigoriev I.V."/>
        </authorList>
    </citation>
    <scope>NUCLEOTIDE SEQUENCE [LARGE SCALE GENOMIC DNA]</scope>
    <source>
        <strain evidence="2 3">CIRAD86</strain>
    </source>
</reference>
<dbReference type="HOGENOM" id="CLU_477448_0_0_1"/>
<dbReference type="EMBL" id="KB446557">
    <property type="protein sequence ID" value="EME84184.1"/>
    <property type="molecule type" value="Genomic_DNA"/>
</dbReference>
<gene>
    <name evidence="2" type="ORF">MYCFIDRAFT_173220</name>
</gene>
<feature type="compositionally biased region" description="Basic and acidic residues" evidence="1">
    <location>
        <begin position="409"/>
        <end position="437"/>
    </location>
</feature>
<evidence type="ECO:0000256" key="1">
    <source>
        <dbReference type="SAM" id="MobiDB-lite"/>
    </source>
</evidence>
<dbReference type="VEuPathDB" id="FungiDB:MYCFIDRAFT_173220"/>
<dbReference type="AlphaFoldDB" id="M2ZZ30"/>
<dbReference type="OrthoDB" id="3647221at2759"/>